<dbReference type="RefSeq" id="WP_103976020.1">
    <property type="nucleotide sequence ID" value="NZ_PGFZ01000060.1"/>
</dbReference>
<sequence length="106" mass="12319">MQNDFDIHDKIIEVTEKLINDEIDYVEGARFIVDNRFGLSGIDESIFYFFISVVSETETMPDKDNRKNFSATYLSISDQDKEAYYQKISDTLKNACFVLLGKIKQQ</sequence>
<evidence type="ECO:0008006" key="3">
    <source>
        <dbReference type="Google" id="ProtNLM"/>
    </source>
</evidence>
<proteinExistence type="predicted"/>
<dbReference type="EMBL" id="PGFZ01000060">
    <property type="protein sequence ID" value="POZ49565.1"/>
    <property type="molecule type" value="Genomic_DNA"/>
</dbReference>
<comment type="caution">
    <text evidence="1">The sequence shown here is derived from an EMBL/GenBank/DDBJ whole genome shotgun (WGS) entry which is preliminary data.</text>
</comment>
<dbReference type="AlphaFoldDB" id="A0A2S5CFI3"/>
<accession>A0A2S5CFI3</accession>
<dbReference type="Proteomes" id="UP000237423">
    <property type="component" value="Unassembled WGS sequence"/>
</dbReference>
<evidence type="ECO:0000313" key="1">
    <source>
        <dbReference type="EMBL" id="POZ49565.1"/>
    </source>
</evidence>
<name>A0A2S5CFI3_9GAMM</name>
<protein>
    <recommendedName>
        <fullName evidence="3">DUF2489 domain-containing protein</fullName>
    </recommendedName>
</protein>
<evidence type="ECO:0000313" key="2">
    <source>
        <dbReference type="Proteomes" id="UP000237423"/>
    </source>
</evidence>
<reference evidence="1 2" key="1">
    <citation type="submission" date="2017-11" db="EMBL/GenBank/DDBJ databases">
        <title>Draft Genome Sequence of Methylobacter psychrotolerans Sph1T, an Obligate Methanotroph from Low-Temperature Environments.</title>
        <authorList>
            <person name="Oshkin I.Y."/>
            <person name="Miroshnikov K."/>
            <person name="Belova S.E."/>
            <person name="Korzhenkov A."/>
            <person name="Toshchakov S.V."/>
            <person name="Dedysh S.N."/>
        </authorList>
    </citation>
    <scope>NUCLEOTIDE SEQUENCE [LARGE SCALE GENOMIC DNA]</scope>
    <source>
        <strain evidence="1 2">Sph1</strain>
    </source>
</reference>
<organism evidence="1 2">
    <name type="scientific">Methylovulum psychrotolerans</name>
    <dbReference type="NCBI Taxonomy" id="1704499"/>
    <lineage>
        <taxon>Bacteria</taxon>
        <taxon>Pseudomonadati</taxon>
        <taxon>Pseudomonadota</taxon>
        <taxon>Gammaproteobacteria</taxon>
        <taxon>Methylococcales</taxon>
        <taxon>Methylococcaceae</taxon>
        <taxon>Methylovulum</taxon>
    </lineage>
</organism>
<gene>
    <name evidence="1" type="ORF">AADEFJLK_04666</name>
</gene>